<name>A0ABV5FD01_9FLAO</name>
<accession>A0ABV5FD01</accession>
<dbReference type="Proteomes" id="UP001589585">
    <property type="component" value="Unassembled WGS sequence"/>
</dbReference>
<sequence length="87" mass="10283">MSKTFKFFIPCDKAHIVCDKAQYREASLWEKAKLITHLAFCKICRKYTKNNTKLTDKIKESQIQCLDRKDKAAMKKDFEKALKDYSN</sequence>
<evidence type="ECO:0008006" key="3">
    <source>
        <dbReference type="Google" id="ProtNLM"/>
    </source>
</evidence>
<organism evidence="1 2">
    <name type="scientific">Mariniflexile ostreae</name>
    <dbReference type="NCBI Taxonomy" id="1520892"/>
    <lineage>
        <taxon>Bacteria</taxon>
        <taxon>Pseudomonadati</taxon>
        <taxon>Bacteroidota</taxon>
        <taxon>Flavobacteriia</taxon>
        <taxon>Flavobacteriales</taxon>
        <taxon>Flavobacteriaceae</taxon>
        <taxon>Mariniflexile</taxon>
    </lineage>
</organism>
<reference evidence="1 2" key="1">
    <citation type="submission" date="2024-09" db="EMBL/GenBank/DDBJ databases">
        <authorList>
            <person name="Sun Q."/>
            <person name="Mori K."/>
        </authorList>
    </citation>
    <scope>NUCLEOTIDE SEQUENCE [LARGE SCALE GENOMIC DNA]</scope>
    <source>
        <strain evidence="1 2">CECT 8622</strain>
    </source>
</reference>
<protein>
    <recommendedName>
        <fullName evidence="3">Glycine dehydrogenase</fullName>
    </recommendedName>
</protein>
<evidence type="ECO:0000313" key="1">
    <source>
        <dbReference type="EMBL" id="MFB9057244.1"/>
    </source>
</evidence>
<comment type="caution">
    <text evidence="1">The sequence shown here is derived from an EMBL/GenBank/DDBJ whole genome shotgun (WGS) entry which is preliminary data.</text>
</comment>
<gene>
    <name evidence="1" type="ORF">ACFFU9_10885</name>
</gene>
<keyword evidence="2" id="KW-1185">Reference proteome</keyword>
<dbReference type="EMBL" id="JBHMFC010000066">
    <property type="protein sequence ID" value="MFB9057244.1"/>
    <property type="molecule type" value="Genomic_DNA"/>
</dbReference>
<proteinExistence type="predicted"/>
<dbReference type="RefSeq" id="WP_379861468.1">
    <property type="nucleotide sequence ID" value="NZ_JBHMFC010000066.1"/>
</dbReference>
<evidence type="ECO:0000313" key="2">
    <source>
        <dbReference type="Proteomes" id="UP001589585"/>
    </source>
</evidence>